<sequence length="190" mass="21860">MDGWSSPVYDHTQAVGLEGDTRKIKDWLFEAKDGLPAIGIVGMGGLAKTKIAQKVFNEREIENHFDRRIWIFVSQTFNEELIMISILRNLGDANVGDDYRELLRKINQYLLGKRCPNSELEVIGKEIVEKCKGLPLAIKTVGGMMLYKPPHLREWQKTTERFREELAEIDDFVMVSLQISYDELPPYLKS</sequence>
<evidence type="ECO:0000313" key="3">
    <source>
        <dbReference type="EMBL" id="KAH7566362.1"/>
    </source>
</evidence>
<proteinExistence type="predicted"/>
<evidence type="ECO:0000313" key="4">
    <source>
        <dbReference type="Proteomes" id="UP000827721"/>
    </source>
</evidence>
<dbReference type="Gene3D" id="3.40.50.300">
    <property type="entry name" value="P-loop containing nucleotide triphosphate hydrolases"/>
    <property type="match status" value="1"/>
</dbReference>
<dbReference type="SUPFAM" id="SSF52540">
    <property type="entry name" value="P-loop containing nucleoside triphosphate hydrolases"/>
    <property type="match status" value="1"/>
</dbReference>
<keyword evidence="4" id="KW-1185">Reference proteome</keyword>
<dbReference type="InterPro" id="IPR002182">
    <property type="entry name" value="NB-ARC"/>
</dbReference>
<protein>
    <recommendedName>
        <fullName evidence="2">NB-ARC domain-containing protein</fullName>
    </recommendedName>
</protein>
<gene>
    <name evidence="3" type="ORF">JRO89_XS08G0144000</name>
</gene>
<dbReference type="Proteomes" id="UP000827721">
    <property type="component" value="Unassembled WGS sequence"/>
</dbReference>
<evidence type="ECO:0000256" key="1">
    <source>
        <dbReference type="ARBA" id="ARBA00022821"/>
    </source>
</evidence>
<name>A0ABQ8HPS8_9ROSI</name>
<dbReference type="InterPro" id="IPR027417">
    <property type="entry name" value="P-loop_NTPase"/>
</dbReference>
<dbReference type="PANTHER" id="PTHR36766">
    <property type="entry name" value="PLANT BROAD-SPECTRUM MILDEW RESISTANCE PROTEIN RPW8"/>
    <property type="match status" value="1"/>
</dbReference>
<dbReference type="Pfam" id="PF00931">
    <property type="entry name" value="NB-ARC"/>
    <property type="match status" value="1"/>
</dbReference>
<accession>A0ABQ8HPS8</accession>
<reference evidence="3 4" key="1">
    <citation type="submission" date="2021-02" db="EMBL/GenBank/DDBJ databases">
        <title>Plant Genome Project.</title>
        <authorList>
            <person name="Zhang R.-G."/>
        </authorList>
    </citation>
    <scope>NUCLEOTIDE SEQUENCE [LARGE SCALE GENOMIC DNA]</scope>
    <source>
        <tissue evidence="3">Leaves</tissue>
    </source>
</reference>
<evidence type="ECO:0000259" key="2">
    <source>
        <dbReference type="Pfam" id="PF00931"/>
    </source>
</evidence>
<dbReference type="PANTHER" id="PTHR36766:SF30">
    <property type="entry name" value="TIR-NBS TYPE DISEASE RESISTANCE PROTEIN-RELATED"/>
    <property type="match status" value="1"/>
</dbReference>
<keyword evidence="1" id="KW-0611">Plant defense</keyword>
<feature type="domain" description="NB-ARC" evidence="2">
    <location>
        <begin position="19"/>
        <end position="114"/>
    </location>
</feature>
<comment type="caution">
    <text evidence="3">The sequence shown here is derived from an EMBL/GenBank/DDBJ whole genome shotgun (WGS) entry which is preliminary data.</text>
</comment>
<organism evidence="3 4">
    <name type="scientific">Xanthoceras sorbifolium</name>
    <dbReference type="NCBI Taxonomy" id="99658"/>
    <lineage>
        <taxon>Eukaryota</taxon>
        <taxon>Viridiplantae</taxon>
        <taxon>Streptophyta</taxon>
        <taxon>Embryophyta</taxon>
        <taxon>Tracheophyta</taxon>
        <taxon>Spermatophyta</taxon>
        <taxon>Magnoliopsida</taxon>
        <taxon>eudicotyledons</taxon>
        <taxon>Gunneridae</taxon>
        <taxon>Pentapetalae</taxon>
        <taxon>rosids</taxon>
        <taxon>malvids</taxon>
        <taxon>Sapindales</taxon>
        <taxon>Sapindaceae</taxon>
        <taxon>Xanthoceroideae</taxon>
        <taxon>Xanthoceras</taxon>
    </lineage>
</organism>
<dbReference type="EMBL" id="JAFEMO010000008">
    <property type="protein sequence ID" value="KAH7566362.1"/>
    <property type="molecule type" value="Genomic_DNA"/>
</dbReference>